<keyword evidence="3 10" id="KW-0963">Cytoplasm</keyword>
<evidence type="ECO:0000256" key="2">
    <source>
        <dbReference type="ARBA" id="ARBA00008375"/>
    </source>
</evidence>
<evidence type="ECO:0000256" key="8">
    <source>
        <dbReference type="ARBA" id="ARBA00049029"/>
    </source>
</evidence>
<dbReference type="PANTHER" id="PTHR30191:SF0">
    <property type="entry name" value="FORMATE ACETYLTRANSFERASE 1"/>
    <property type="match status" value="1"/>
</dbReference>
<dbReference type="PIRSF" id="PIRSF000379">
    <property type="entry name" value="For_Ac_trans_1"/>
    <property type="match status" value="1"/>
</dbReference>
<evidence type="ECO:0000256" key="10">
    <source>
        <dbReference type="RuleBase" id="RU368075"/>
    </source>
</evidence>
<keyword evidence="7 10" id="KW-0012">Acyltransferase</keyword>
<dbReference type="InterPro" id="IPR019777">
    <property type="entry name" value="Form_AcTrfase_GR_CS"/>
</dbReference>
<dbReference type="RefSeq" id="WP_345007459.1">
    <property type="nucleotide sequence ID" value="NZ_BAABCY010000086.1"/>
</dbReference>
<evidence type="ECO:0000256" key="5">
    <source>
        <dbReference type="ARBA" id="ARBA00022818"/>
    </source>
</evidence>
<evidence type="ECO:0000259" key="11">
    <source>
        <dbReference type="PROSITE" id="PS51149"/>
    </source>
</evidence>
<dbReference type="EMBL" id="BAABCY010000086">
    <property type="protein sequence ID" value="GAA3581327.1"/>
    <property type="molecule type" value="Genomic_DNA"/>
</dbReference>
<dbReference type="PROSITE" id="PS51554">
    <property type="entry name" value="PFL"/>
    <property type="match status" value="1"/>
</dbReference>
<dbReference type="InterPro" id="IPR005949">
    <property type="entry name" value="Form_AcTrfase"/>
</dbReference>
<dbReference type="Pfam" id="PF01228">
    <property type="entry name" value="Gly_radical"/>
    <property type="match status" value="1"/>
</dbReference>
<gene>
    <name evidence="13" type="primary">pflB</name>
    <name evidence="13" type="ORF">GCM10022395_32360</name>
</gene>
<dbReference type="PANTHER" id="PTHR30191">
    <property type="entry name" value="FORMATE ACETYLTRANSFERASE"/>
    <property type="match status" value="1"/>
</dbReference>
<comment type="similarity">
    <text evidence="2 10">Belongs to the glycyl radical enzyme (GRE) family. PFL subfamily.</text>
</comment>
<dbReference type="PROSITE" id="PS51149">
    <property type="entry name" value="GLY_RADICAL_2"/>
    <property type="match status" value="1"/>
</dbReference>
<keyword evidence="14" id="KW-1185">Reference proteome</keyword>
<sequence>MEVKQFKSGTWVDTINVRDFVINNITPYHGTHDFLVGPSKRTLKLWDICKEATKEERLNNGVRSLDTNTISTISAFEAGYIDRENEVIVGLQTDTLLKRTMKPFGGFKVVQKALSEHGVKPNDALTELFSKYVKTHNDGVFDAYTQEIKKYRSLGFLTGLPDNYARGRIIGDYRRIALYGIDRLIEAKKKDLASIKGPMTDSVIRLREEVSEQIKALKEMIALGAKYNLDLSRPAENAKEAVQWTYMAYLAAVKEQDGAAMSLGNVSTFLDIFIEEDLQAGLITEDDAQEYIDQFVMKLRMVRHLRMGAYDEIFAGDPTWVTEAIGGMFDDGRTKVTKTSFRFLNTLYNLGPSPEPNMTVLWSDDLPQNFKDYCSKVAIDSSSIQFENDNLMRTSRGSDDYGIACCVSHQALGKSIQFFGARTNLAKTLLLAINGGRCEITGTPMVNGIEACDCEYLDFNKVMSNFKIAMKEVARVYNDSMNIIHYMHDKYYYEKAQMALIDTNPNINIAYGIAGLSIVADSLSAIKYAKVKPIRNEEGLTVDFKIEGDFPCYGNDDDRVDILAKNVVADFNNELKQLAVYKNAEPTMSVLTITSNVAYGKKTGATPDGRAKGVAFAPGANPMHGRDSKGAIASLNSVAKINYADSQDGISNTFSIVPKSLGASITDRIENLTAILDGYFSRNAQHINVNVLDKETLLDAMEHPEEYPQLTIRVSGYAVNFVRLTREQQQEVITRSFHESM</sequence>
<comment type="pathway">
    <text evidence="10">Fermentation; pyruvate fermentation; formate from pyruvate: step 1/1.</text>
</comment>
<protein>
    <recommendedName>
        <fullName evidence="10">Formate acetyltransferase</fullName>
        <ecNumber evidence="10">2.3.1.54</ecNumber>
    </recommendedName>
    <alternativeName>
        <fullName evidence="10">Pyruvate formate-lyase</fullName>
    </alternativeName>
</protein>
<keyword evidence="4 10" id="KW-0808">Transferase</keyword>
<dbReference type="PROSITE" id="PS00850">
    <property type="entry name" value="GLY_RADICAL_1"/>
    <property type="match status" value="1"/>
</dbReference>
<feature type="domain" description="Glycine radical" evidence="11">
    <location>
        <begin position="618"/>
        <end position="741"/>
    </location>
</feature>
<comment type="subcellular location">
    <subcellularLocation>
        <location evidence="1 10">Cytoplasm</location>
    </subcellularLocation>
</comment>
<evidence type="ECO:0000256" key="1">
    <source>
        <dbReference type="ARBA" id="ARBA00004496"/>
    </source>
</evidence>
<evidence type="ECO:0000313" key="14">
    <source>
        <dbReference type="Proteomes" id="UP001500954"/>
    </source>
</evidence>
<dbReference type="Gene3D" id="3.20.70.20">
    <property type="match status" value="1"/>
</dbReference>
<comment type="catalytic activity">
    <reaction evidence="8 10">
        <text>formate + acetyl-CoA = pyruvate + CoA</text>
        <dbReference type="Rhea" id="RHEA:11844"/>
        <dbReference type="ChEBI" id="CHEBI:15361"/>
        <dbReference type="ChEBI" id="CHEBI:15740"/>
        <dbReference type="ChEBI" id="CHEBI:57287"/>
        <dbReference type="ChEBI" id="CHEBI:57288"/>
        <dbReference type="EC" id="2.3.1.54"/>
    </reaction>
</comment>
<dbReference type="EC" id="2.3.1.54" evidence="10"/>
<dbReference type="SUPFAM" id="SSF51998">
    <property type="entry name" value="PFL-like glycyl radical enzymes"/>
    <property type="match status" value="1"/>
</dbReference>
<proteinExistence type="inferred from homology"/>
<evidence type="ECO:0000313" key="13">
    <source>
        <dbReference type="EMBL" id="GAA3581327.1"/>
    </source>
</evidence>
<evidence type="ECO:0000256" key="3">
    <source>
        <dbReference type="ARBA" id="ARBA00022490"/>
    </source>
</evidence>
<reference evidence="14" key="1">
    <citation type="journal article" date="2019" name="Int. J. Syst. Evol. Microbiol.">
        <title>The Global Catalogue of Microorganisms (GCM) 10K type strain sequencing project: providing services to taxonomists for standard genome sequencing and annotation.</title>
        <authorList>
            <consortium name="The Broad Institute Genomics Platform"/>
            <consortium name="The Broad Institute Genome Sequencing Center for Infectious Disease"/>
            <person name="Wu L."/>
            <person name="Ma J."/>
        </authorList>
    </citation>
    <scope>NUCLEOTIDE SEQUENCE [LARGE SCALE GENOMIC DNA]</scope>
    <source>
        <strain evidence="14">JCM 17111</strain>
    </source>
</reference>
<name>A0ABP6YEG7_9FLAO</name>
<dbReference type="InterPro" id="IPR050244">
    <property type="entry name" value="Auton_GlycylRad_Cofactor"/>
</dbReference>
<evidence type="ECO:0000256" key="9">
    <source>
        <dbReference type="PROSITE-ProRule" id="PRU00493"/>
    </source>
</evidence>
<comment type="caution">
    <text evidence="13">The sequence shown here is derived from an EMBL/GenBank/DDBJ whole genome shotgun (WGS) entry which is preliminary data.</text>
</comment>
<dbReference type="CDD" id="cd01678">
    <property type="entry name" value="PFL1"/>
    <property type="match status" value="1"/>
</dbReference>
<dbReference type="NCBIfam" id="TIGR01255">
    <property type="entry name" value="pyr_form_ly_1"/>
    <property type="match status" value="1"/>
</dbReference>
<keyword evidence="10" id="KW-0313">Glucose metabolism</keyword>
<keyword evidence="5 9" id="KW-0556">Organic radical</keyword>
<dbReference type="Pfam" id="PF02901">
    <property type="entry name" value="PFL-like"/>
    <property type="match status" value="1"/>
</dbReference>
<dbReference type="Proteomes" id="UP001500954">
    <property type="component" value="Unassembled WGS sequence"/>
</dbReference>
<evidence type="ECO:0000256" key="7">
    <source>
        <dbReference type="ARBA" id="ARBA00023315"/>
    </source>
</evidence>
<keyword evidence="6 10" id="KW-0119">Carbohydrate metabolism</keyword>
<accession>A0ABP6YEG7</accession>
<evidence type="ECO:0000256" key="4">
    <source>
        <dbReference type="ARBA" id="ARBA00022679"/>
    </source>
</evidence>
<comment type="subunit">
    <text evidence="10">Homodimer.</text>
</comment>
<evidence type="ECO:0000256" key="6">
    <source>
        <dbReference type="ARBA" id="ARBA00023277"/>
    </source>
</evidence>
<organism evidence="13 14">
    <name type="scientific">Snuella lapsa</name>
    <dbReference type="NCBI Taxonomy" id="870481"/>
    <lineage>
        <taxon>Bacteria</taxon>
        <taxon>Pseudomonadati</taxon>
        <taxon>Bacteroidota</taxon>
        <taxon>Flavobacteriia</taxon>
        <taxon>Flavobacteriales</taxon>
        <taxon>Flavobacteriaceae</taxon>
        <taxon>Snuella</taxon>
    </lineage>
</organism>
<dbReference type="InterPro" id="IPR004184">
    <property type="entry name" value="PFL_dom"/>
</dbReference>
<feature type="modified residue" description="Glycine radical" evidence="9">
    <location>
        <position position="716"/>
    </location>
</feature>
<feature type="domain" description="PFL" evidence="12">
    <location>
        <begin position="1"/>
        <end position="611"/>
    </location>
</feature>
<evidence type="ECO:0000259" key="12">
    <source>
        <dbReference type="PROSITE" id="PS51554"/>
    </source>
</evidence>
<dbReference type="InterPro" id="IPR001150">
    <property type="entry name" value="Gly_radical"/>
</dbReference>